<evidence type="ECO:0008006" key="3">
    <source>
        <dbReference type="Google" id="ProtNLM"/>
    </source>
</evidence>
<protein>
    <recommendedName>
        <fullName evidence="3">4,5-dihydroxyphthalate decarboxylase</fullName>
    </recommendedName>
</protein>
<dbReference type="EMBL" id="LJIW01000002">
    <property type="protein sequence ID" value="PNG90188.1"/>
    <property type="molecule type" value="Genomic_DNA"/>
</dbReference>
<name>A0A2J7YQ79_STRMQ</name>
<reference evidence="1 2" key="1">
    <citation type="submission" date="2015-09" db="EMBL/GenBank/DDBJ databases">
        <title>Genome sequence, genome mining and natural product profiling of a biocontrol bacterium Streptomyces malaysiensis F913.</title>
        <authorList>
            <person name="Xu Y."/>
            <person name="Wei J."/>
            <person name="Xie J."/>
            <person name="Li T."/>
            <person name="Zhou Z."/>
        </authorList>
    </citation>
    <scope>NUCLEOTIDE SEQUENCE [LARGE SCALE GENOMIC DNA]</scope>
    <source>
        <strain evidence="1 2">F913</strain>
    </source>
</reference>
<sequence length="333" mass="37903">MGDNELRLGINRYDHVQPLLDGRVGVKGYTIRHEDAPIVSEIFARTFAGDRYDVSELGLTFFLRALDRGDDRFVGIPVFPNRHFRHSSIWVNVDSGIEGPADLVGKTIGELAVYGHDAGIWPKGILSDEHGFRPETNRWLIGGPDWPMHMESWAPLKTPENVDARYAPEGKFLGPMLESGEIDALFSAIVPRCALDKSPRVTTLFADPQAAERDYYRRTGIFPIMHMVVIRREFLRRHPDAARAVFDAFTESADTTLAGYENGRTDHHMDVMVPWVSPLYEANRELLQAGHWKHGMKANRQTIDTFLRYAFEQGITDRRYACEDLFLDELLDT</sequence>
<dbReference type="RefSeq" id="WP_102936046.1">
    <property type="nucleotide sequence ID" value="NZ_JBEOTK010000016.1"/>
</dbReference>
<dbReference type="SUPFAM" id="SSF53850">
    <property type="entry name" value="Periplasmic binding protein-like II"/>
    <property type="match status" value="1"/>
</dbReference>
<gene>
    <name evidence="1" type="ORF">SMF913_25653</name>
</gene>
<keyword evidence="2" id="KW-1185">Reference proteome</keyword>
<accession>A0A2J7YQ79</accession>
<proteinExistence type="predicted"/>
<evidence type="ECO:0000313" key="2">
    <source>
        <dbReference type="Proteomes" id="UP000236520"/>
    </source>
</evidence>
<dbReference type="AlphaFoldDB" id="A0A2J7YQ79"/>
<dbReference type="Gene3D" id="3.40.190.10">
    <property type="entry name" value="Periplasmic binding protein-like II"/>
    <property type="match status" value="1"/>
</dbReference>
<dbReference type="Proteomes" id="UP000236520">
    <property type="component" value="Unassembled WGS sequence"/>
</dbReference>
<comment type="caution">
    <text evidence="1">The sequence shown here is derived from an EMBL/GenBank/DDBJ whole genome shotgun (WGS) entry which is preliminary data.</text>
</comment>
<organism evidence="1 2">
    <name type="scientific">Streptomyces malaysiensis</name>
    <dbReference type="NCBI Taxonomy" id="92644"/>
    <lineage>
        <taxon>Bacteria</taxon>
        <taxon>Bacillati</taxon>
        <taxon>Actinomycetota</taxon>
        <taxon>Actinomycetes</taxon>
        <taxon>Kitasatosporales</taxon>
        <taxon>Streptomycetaceae</taxon>
        <taxon>Streptomyces</taxon>
        <taxon>Streptomyces violaceusniger group</taxon>
    </lineage>
</organism>
<evidence type="ECO:0000313" key="1">
    <source>
        <dbReference type="EMBL" id="PNG90188.1"/>
    </source>
</evidence>